<gene>
    <name evidence="2" type="ORF">ENC19_00255</name>
</gene>
<dbReference type="AlphaFoldDB" id="A0A6M1L6R6"/>
<dbReference type="EMBL" id="SAIY01000001">
    <property type="protein sequence ID" value="NGM11223.1"/>
    <property type="molecule type" value="Genomic_DNA"/>
</dbReference>
<reference evidence="2 3" key="1">
    <citation type="submission" date="2020-02" db="EMBL/GenBank/DDBJ databases">
        <title>Draft Genome Sequence of Verrucosispora sp. Strain CWR15, Isolated from Gulf of Mexico Sponge.</title>
        <authorList>
            <person name="Kennedy S.J."/>
            <person name="Cella E."/>
            <person name="Azarian T."/>
            <person name="Baker B.J."/>
            <person name="Shaw L.N."/>
        </authorList>
    </citation>
    <scope>NUCLEOTIDE SEQUENCE [LARGE SCALE GENOMIC DNA]</scope>
    <source>
        <strain evidence="2 3">CWR15</strain>
    </source>
</reference>
<sequence>MTGREGGAPRVRPGVYLLAREASPQFHQPILVRVIRHLERATYDGWAWVDVYQLDRHGDATQRRALFLRPAGMRPVNVPPVPYAERRSRPRSGVASVTG</sequence>
<protein>
    <submittedName>
        <fullName evidence="2">Uncharacterized protein</fullName>
    </submittedName>
</protein>
<dbReference type="RefSeq" id="WP_164445158.1">
    <property type="nucleotide sequence ID" value="NZ_SAIY01000001.1"/>
</dbReference>
<evidence type="ECO:0000313" key="3">
    <source>
        <dbReference type="Proteomes" id="UP000478148"/>
    </source>
</evidence>
<comment type="caution">
    <text evidence="2">The sequence shown here is derived from an EMBL/GenBank/DDBJ whole genome shotgun (WGS) entry which is preliminary data.</text>
</comment>
<evidence type="ECO:0000313" key="2">
    <source>
        <dbReference type="EMBL" id="NGM11223.1"/>
    </source>
</evidence>
<accession>A0A6M1L6R6</accession>
<proteinExistence type="predicted"/>
<name>A0A6M1L6R6_9ACTN</name>
<keyword evidence="3" id="KW-1185">Reference proteome</keyword>
<organism evidence="2 3">
    <name type="scientific">Verrucosispora sioxanthis</name>
    <dbReference type="NCBI Taxonomy" id="2499994"/>
    <lineage>
        <taxon>Bacteria</taxon>
        <taxon>Bacillati</taxon>
        <taxon>Actinomycetota</taxon>
        <taxon>Actinomycetes</taxon>
        <taxon>Micromonosporales</taxon>
        <taxon>Micromonosporaceae</taxon>
        <taxon>Micromonospora</taxon>
    </lineage>
</organism>
<dbReference type="Proteomes" id="UP000478148">
    <property type="component" value="Unassembled WGS sequence"/>
</dbReference>
<evidence type="ECO:0000256" key="1">
    <source>
        <dbReference type="SAM" id="MobiDB-lite"/>
    </source>
</evidence>
<feature type="region of interest" description="Disordered" evidence="1">
    <location>
        <begin position="78"/>
        <end position="99"/>
    </location>
</feature>